<accession>A0A6C0QI66</accession>
<comment type="similarity">
    <text evidence="2 9">Belongs to the ARF family.</text>
</comment>
<feature type="compositionally biased region" description="Polar residues" evidence="10">
    <location>
        <begin position="9"/>
        <end position="22"/>
    </location>
</feature>
<evidence type="ECO:0000256" key="2">
    <source>
        <dbReference type="ARBA" id="ARBA00007853"/>
    </source>
</evidence>
<evidence type="ECO:0000313" key="12">
    <source>
        <dbReference type="EMBL" id="QHZ07976.1"/>
    </source>
</evidence>
<feature type="region of interest" description="Disordered" evidence="10">
    <location>
        <begin position="1"/>
        <end position="37"/>
    </location>
</feature>
<dbReference type="EMBL" id="MK386942">
    <property type="protein sequence ID" value="QHZ07976.1"/>
    <property type="molecule type" value="mRNA"/>
</dbReference>
<sequence length="688" mass="76154">MEIDLNHAVSGQNAESCNNEGDSSLSTSSNSSNSSLKSPNSSSIYMELWHACAGPLTTLPNKGNGVVYFPQGHLEQIASHSSTHFAPIDVPSFGLPPQIFCKIVDVQLLANKENDEVYTKLTLFPQPEGNLQEKEEEGGGVTPTRSTPQMFCKTLTASDTSTHGGFSVPRRAAEDCFPPLDYKQQRPSQELIAKDLHGVVWKFRHIYRGQPRRHLLTTGWSIFVSQKNLVSGDAVLFLRGEGGELRLGTRRATRPRNILPDTIMGNLKSYADTLASVANAVSTNGSFDVFYSPRSSRADFVVPYAKYKKAISNMISVGARFKMKFCMDESPERRFSGVVTCVGDVDPYKWANSKWRCLMVRWDEDIGNDHQEHISPWEIDLSNGSFPLLNIQSSPRFKKLRAGLHATPSGHPAAARGGYVDFEESIRSSKVLQGQENVGPVSPLFGRDKMNNSLTFGAQPLMHAGFPQNGMTMMGRNTNFVELMRSTHHQPLSTTPYSGFLGSDNTRFPQVLQGQEIYGFYRCLDTSPLGNDIRNQTSVGFGESLRFNRVLQGQEMISNYGERVSNSGNLWTHPSSTSSPSSVLRFQQAISQAPIRYADNMTPLSGQNHQDFFRPLKSQVEEPVLHSKNSCRLFGFSLTEGSNGSRCPNGEDRVHSKGPVVNTKVGASCTKERIHEWCRSSDGFLQGL</sequence>
<keyword evidence="6 9" id="KW-0804">Transcription</keyword>
<dbReference type="SMART" id="SM01019">
    <property type="entry name" value="B3"/>
    <property type="match status" value="1"/>
</dbReference>
<dbReference type="InterPro" id="IPR044835">
    <property type="entry name" value="ARF_plant"/>
</dbReference>
<dbReference type="GO" id="GO:0006355">
    <property type="term" value="P:regulation of DNA-templated transcription"/>
    <property type="evidence" value="ECO:0007669"/>
    <property type="project" value="InterPro"/>
</dbReference>
<evidence type="ECO:0000256" key="5">
    <source>
        <dbReference type="ARBA" id="ARBA00023125"/>
    </source>
</evidence>
<dbReference type="Pfam" id="PF06507">
    <property type="entry name" value="ARF_AD"/>
    <property type="match status" value="1"/>
</dbReference>
<comment type="subunit">
    <text evidence="9">Homodimers and heterodimers.</text>
</comment>
<keyword evidence="8 9" id="KW-0927">Auxin signaling pathway</keyword>
<evidence type="ECO:0000256" key="1">
    <source>
        <dbReference type="ARBA" id="ARBA00004123"/>
    </source>
</evidence>
<dbReference type="Pfam" id="PF02362">
    <property type="entry name" value="B3"/>
    <property type="match status" value="1"/>
</dbReference>
<dbReference type="InterPro" id="IPR015300">
    <property type="entry name" value="DNA-bd_pseudobarrel_sf"/>
</dbReference>
<dbReference type="InterPro" id="IPR003340">
    <property type="entry name" value="B3_DNA-bd"/>
</dbReference>
<feature type="region of interest" description="Disordered" evidence="10">
    <location>
        <begin position="128"/>
        <end position="147"/>
    </location>
</feature>
<keyword evidence="7 9" id="KW-0539">Nucleus</keyword>
<proteinExistence type="evidence at transcript level"/>
<dbReference type="Gene3D" id="2.30.30.1040">
    <property type="match status" value="1"/>
</dbReference>
<evidence type="ECO:0000256" key="4">
    <source>
        <dbReference type="ARBA" id="ARBA00023015"/>
    </source>
</evidence>
<protein>
    <recommendedName>
        <fullName evidence="9">Auxin response factor</fullName>
    </recommendedName>
</protein>
<evidence type="ECO:0000256" key="9">
    <source>
        <dbReference type="RuleBase" id="RU004561"/>
    </source>
</evidence>
<dbReference type="SUPFAM" id="SSF101936">
    <property type="entry name" value="DNA-binding pseudobarrel domain"/>
    <property type="match status" value="1"/>
</dbReference>
<dbReference type="PANTHER" id="PTHR31384">
    <property type="entry name" value="AUXIN RESPONSE FACTOR 4-RELATED"/>
    <property type="match status" value="1"/>
</dbReference>
<dbReference type="FunFam" id="2.40.330.10:FF:000001">
    <property type="entry name" value="Auxin response factor"/>
    <property type="match status" value="1"/>
</dbReference>
<keyword evidence="3" id="KW-0217">Developmental protein</keyword>
<dbReference type="AlphaFoldDB" id="A0A6C0QI66"/>
<organism evidence="12">
    <name type="scientific">Helianthus tuberosus</name>
    <name type="common">Jerusalem artichoke</name>
    <name type="synonym">Helianthus tomentosus</name>
    <dbReference type="NCBI Taxonomy" id="4233"/>
    <lineage>
        <taxon>Eukaryota</taxon>
        <taxon>Viridiplantae</taxon>
        <taxon>Streptophyta</taxon>
        <taxon>Embryophyta</taxon>
        <taxon>Tracheophyta</taxon>
        <taxon>Spermatophyta</taxon>
        <taxon>Magnoliopsida</taxon>
        <taxon>eudicotyledons</taxon>
        <taxon>Gunneridae</taxon>
        <taxon>Pentapetalae</taxon>
        <taxon>asterids</taxon>
        <taxon>campanulids</taxon>
        <taxon>Asterales</taxon>
        <taxon>Asteraceae</taxon>
        <taxon>Asteroideae</taxon>
        <taxon>Heliantheae alliance</taxon>
        <taxon>Heliantheae</taxon>
        <taxon>Helianthus</taxon>
    </lineage>
</organism>
<evidence type="ECO:0000259" key="11">
    <source>
        <dbReference type="PROSITE" id="PS50863"/>
    </source>
</evidence>
<dbReference type="GO" id="GO:0005634">
    <property type="term" value="C:nucleus"/>
    <property type="evidence" value="ECO:0007669"/>
    <property type="project" value="UniProtKB-SubCell"/>
</dbReference>
<dbReference type="GO" id="GO:0003677">
    <property type="term" value="F:DNA binding"/>
    <property type="evidence" value="ECO:0007669"/>
    <property type="project" value="UniProtKB-KW"/>
</dbReference>
<dbReference type="PANTHER" id="PTHR31384:SF102">
    <property type="entry name" value="AUXIN RESPONSE FACTOR 4"/>
    <property type="match status" value="1"/>
</dbReference>
<reference evidence="12" key="1">
    <citation type="submission" date="2019-01" db="EMBL/GenBank/DDBJ databases">
        <title>Identification of miR390-TAS3-ARF pathway in response to salt stress in Helianthus tuberosus L.</title>
        <authorList>
            <person name="Wen F."/>
        </authorList>
    </citation>
    <scope>NUCLEOTIDE SEQUENCE</scope>
    <source>
        <strain evidence="12">ARF4</strain>
    </source>
</reference>
<comment type="subcellular location">
    <subcellularLocation>
        <location evidence="1 9">Nucleus</location>
    </subcellularLocation>
</comment>
<dbReference type="Gene3D" id="2.40.330.10">
    <property type="entry name" value="DNA-binding pseudobarrel domain"/>
    <property type="match status" value="1"/>
</dbReference>
<name>A0A6C0QI66_HELTU</name>
<dbReference type="InterPro" id="IPR010525">
    <property type="entry name" value="ARF_dom"/>
</dbReference>
<dbReference type="SMR" id="A0A6C0QI66"/>
<feature type="domain" description="TF-B3" evidence="11">
    <location>
        <begin position="151"/>
        <end position="253"/>
    </location>
</feature>
<dbReference type="GO" id="GO:0009734">
    <property type="term" value="P:auxin-activated signaling pathway"/>
    <property type="evidence" value="ECO:0007669"/>
    <property type="project" value="UniProtKB-KW"/>
</dbReference>
<dbReference type="FunFam" id="2.30.30.1040:FF:000001">
    <property type="entry name" value="Auxin response factor"/>
    <property type="match status" value="1"/>
</dbReference>
<evidence type="ECO:0000256" key="3">
    <source>
        <dbReference type="ARBA" id="ARBA00022473"/>
    </source>
</evidence>
<feature type="compositionally biased region" description="Low complexity" evidence="10">
    <location>
        <begin position="23"/>
        <end position="37"/>
    </location>
</feature>
<evidence type="ECO:0000256" key="6">
    <source>
        <dbReference type="ARBA" id="ARBA00023163"/>
    </source>
</evidence>
<comment type="function">
    <text evidence="9">Auxin response factors (ARFs) are transcriptional factors that bind specifically to the DNA sequence 5'-TGTCTC-3' found in the auxin-responsive promoter elements (AuxREs).</text>
</comment>
<dbReference type="PROSITE" id="PS50863">
    <property type="entry name" value="B3"/>
    <property type="match status" value="1"/>
</dbReference>
<evidence type="ECO:0000256" key="7">
    <source>
        <dbReference type="ARBA" id="ARBA00023242"/>
    </source>
</evidence>
<dbReference type="CDD" id="cd10017">
    <property type="entry name" value="B3_DNA"/>
    <property type="match status" value="1"/>
</dbReference>
<gene>
    <name evidence="12" type="primary">ARF</name>
</gene>
<keyword evidence="5 9" id="KW-0238">DNA-binding</keyword>
<evidence type="ECO:0000256" key="8">
    <source>
        <dbReference type="ARBA" id="ARBA00023294"/>
    </source>
</evidence>
<keyword evidence="4 9" id="KW-0805">Transcription regulation</keyword>
<evidence type="ECO:0000256" key="10">
    <source>
        <dbReference type="SAM" id="MobiDB-lite"/>
    </source>
</evidence>